<sequence length="425" mass="51301">MKGLNYLSTQTYSYQKSNEEMRRILECDGFQNFKLNEYQKIIEYTIDNSMQIKLSLLLYLQEIEFVRLSIAQNIQLCLGILMKYKLLKELNIQHNYLNSDRIILNITDKQSQITILPQKLNYTIHFLGYDCPFYERPDYINTFKNDDQSIKEIIINILQFIKRIKLIVKEKQMTMGDKKADQQRITDQKKREEKQKDFNEKYKDLQLIFKGLLDEGIFKSFDKFIEASNLIFEKYNNQNNKNQRLFGVDKSFTVINSYRLRRIDYVNENLIKIQECNYKQGYSYEFQQILQLAFPLIAKELTTSYIYQYQYPTINDDYINLKQQLNFDNKMIEQMINENKEEIMKDFKFDLDYELIKEDICQQLKDNKQQILNYFLNDVKFSISKNRDIQIQIDTLKQHMVKEVTIQSLQNYLELQILQLNQDLL</sequence>
<dbReference type="OMA" id="ENLEWIQ"/>
<name>A0A8S1M5W4_PARPR</name>
<comment type="caution">
    <text evidence="1">The sequence shown here is derived from an EMBL/GenBank/DDBJ whole genome shotgun (WGS) entry which is preliminary data.</text>
</comment>
<organism evidence="1 2">
    <name type="scientific">Paramecium primaurelia</name>
    <dbReference type="NCBI Taxonomy" id="5886"/>
    <lineage>
        <taxon>Eukaryota</taxon>
        <taxon>Sar</taxon>
        <taxon>Alveolata</taxon>
        <taxon>Ciliophora</taxon>
        <taxon>Intramacronucleata</taxon>
        <taxon>Oligohymenophorea</taxon>
        <taxon>Peniculida</taxon>
        <taxon>Parameciidae</taxon>
        <taxon>Paramecium</taxon>
    </lineage>
</organism>
<dbReference type="EMBL" id="CAJJDM010000050">
    <property type="protein sequence ID" value="CAD8073085.1"/>
    <property type="molecule type" value="Genomic_DNA"/>
</dbReference>
<evidence type="ECO:0000313" key="1">
    <source>
        <dbReference type="EMBL" id="CAD8073085.1"/>
    </source>
</evidence>
<dbReference type="Proteomes" id="UP000688137">
    <property type="component" value="Unassembled WGS sequence"/>
</dbReference>
<accession>A0A8S1M5W4</accession>
<proteinExistence type="predicted"/>
<keyword evidence="2" id="KW-1185">Reference proteome</keyword>
<protein>
    <submittedName>
        <fullName evidence="1">Uncharacterized protein</fullName>
    </submittedName>
</protein>
<gene>
    <name evidence="1" type="ORF">PPRIM_AZ9-3.1.T0500199</name>
</gene>
<evidence type="ECO:0000313" key="2">
    <source>
        <dbReference type="Proteomes" id="UP000688137"/>
    </source>
</evidence>
<dbReference type="AlphaFoldDB" id="A0A8S1M5W4"/>
<reference evidence="1" key="1">
    <citation type="submission" date="2021-01" db="EMBL/GenBank/DDBJ databases">
        <authorList>
            <consortium name="Genoscope - CEA"/>
            <person name="William W."/>
        </authorList>
    </citation>
    <scope>NUCLEOTIDE SEQUENCE</scope>
</reference>